<gene>
    <name evidence="5" type="ORF">GCM10008942_04510</name>
</gene>
<dbReference type="PROSITE" id="PS00356">
    <property type="entry name" value="HTH_LACI_1"/>
    <property type="match status" value="1"/>
</dbReference>
<dbReference type="SUPFAM" id="SSF53822">
    <property type="entry name" value="Periplasmic binding protein-like I"/>
    <property type="match status" value="1"/>
</dbReference>
<dbReference type="PANTHER" id="PTHR30146:SF153">
    <property type="entry name" value="LACTOSE OPERON REPRESSOR"/>
    <property type="match status" value="1"/>
</dbReference>
<keyword evidence="1" id="KW-0805">Transcription regulation</keyword>
<dbReference type="Proteomes" id="UP001499951">
    <property type="component" value="Unassembled WGS sequence"/>
</dbReference>
<dbReference type="InterPro" id="IPR010982">
    <property type="entry name" value="Lambda_DNA-bd_dom_sf"/>
</dbReference>
<evidence type="ECO:0000313" key="5">
    <source>
        <dbReference type="EMBL" id="GAA0559128.1"/>
    </source>
</evidence>
<proteinExistence type="predicted"/>
<dbReference type="Gene3D" id="3.40.50.2300">
    <property type="match status" value="2"/>
</dbReference>
<dbReference type="InterPro" id="IPR046335">
    <property type="entry name" value="LacI/GalR-like_sensor"/>
</dbReference>
<dbReference type="PANTHER" id="PTHR30146">
    <property type="entry name" value="LACI-RELATED TRANSCRIPTIONAL REPRESSOR"/>
    <property type="match status" value="1"/>
</dbReference>
<dbReference type="Pfam" id="PF00356">
    <property type="entry name" value="LacI"/>
    <property type="match status" value="1"/>
</dbReference>
<evidence type="ECO:0000256" key="3">
    <source>
        <dbReference type="ARBA" id="ARBA00023163"/>
    </source>
</evidence>
<accession>A0ABP3P7U9</accession>
<dbReference type="RefSeq" id="WP_166931126.1">
    <property type="nucleotide sequence ID" value="NZ_BAAADD010000001.1"/>
</dbReference>
<protein>
    <submittedName>
        <fullName evidence="5">LacI family DNA-binding transcriptional regulator</fullName>
    </submittedName>
</protein>
<feature type="domain" description="HTH lacI-type" evidence="4">
    <location>
        <begin position="14"/>
        <end position="68"/>
    </location>
</feature>
<keyword evidence="3" id="KW-0804">Transcription</keyword>
<dbReference type="InterPro" id="IPR000843">
    <property type="entry name" value="HTH_LacI"/>
</dbReference>
<sequence length="350" mass="38412">MDEAAPRTRKRKAVTIYDVAKRAHVSIKTVSMVLNNLPAVKAETRARVQDAIDALAYHPNQLARGLASHRSFMLGLFCDGNAIGSNYIARIQMEILKTCQKEGYHLVIEYVEPSSPNLARQVQSLMVQSDLAGGILTPPLSEHDGLIEALKHTDTPIARYSPERSMPGFIDVDMDNVQAGYDMAALLLSLGHRRIGFVHGEYDHADARARFAGFRRAMAEWKVPVDESLCLPGEFTYKSGMDAGDVLLSLPERPTAILAANDDMAAGVLAASLRFNLRVPEDLSIAGFDDSLFSQAMWPRLTICRQPLTEMTEAVVAALIRNEGVEPAAMVFPHKVIVRQSTAAPAEARF</sequence>
<dbReference type="SUPFAM" id="SSF47413">
    <property type="entry name" value="lambda repressor-like DNA-binding domains"/>
    <property type="match status" value="1"/>
</dbReference>
<evidence type="ECO:0000313" key="6">
    <source>
        <dbReference type="Proteomes" id="UP001499951"/>
    </source>
</evidence>
<dbReference type="Gene3D" id="1.10.260.40">
    <property type="entry name" value="lambda repressor-like DNA-binding domains"/>
    <property type="match status" value="1"/>
</dbReference>
<dbReference type="SMART" id="SM00354">
    <property type="entry name" value="HTH_LACI"/>
    <property type="match status" value="1"/>
</dbReference>
<dbReference type="CDD" id="cd01392">
    <property type="entry name" value="HTH_LacI"/>
    <property type="match status" value="1"/>
</dbReference>
<evidence type="ECO:0000256" key="1">
    <source>
        <dbReference type="ARBA" id="ARBA00023015"/>
    </source>
</evidence>
<name>A0ABP3P7U9_9PROT</name>
<dbReference type="PROSITE" id="PS50932">
    <property type="entry name" value="HTH_LACI_2"/>
    <property type="match status" value="1"/>
</dbReference>
<keyword evidence="6" id="KW-1185">Reference proteome</keyword>
<dbReference type="Pfam" id="PF13377">
    <property type="entry name" value="Peripla_BP_3"/>
    <property type="match status" value="1"/>
</dbReference>
<evidence type="ECO:0000256" key="2">
    <source>
        <dbReference type="ARBA" id="ARBA00023125"/>
    </source>
</evidence>
<reference evidence="6" key="1">
    <citation type="journal article" date="2019" name="Int. J. Syst. Evol. Microbiol.">
        <title>The Global Catalogue of Microorganisms (GCM) 10K type strain sequencing project: providing services to taxonomists for standard genome sequencing and annotation.</title>
        <authorList>
            <consortium name="The Broad Institute Genomics Platform"/>
            <consortium name="The Broad Institute Genome Sequencing Center for Infectious Disease"/>
            <person name="Wu L."/>
            <person name="Ma J."/>
        </authorList>
    </citation>
    <scope>NUCLEOTIDE SEQUENCE [LARGE SCALE GENOMIC DNA]</scope>
    <source>
        <strain evidence="6">JCM 15089</strain>
    </source>
</reference>
<dbReference type="GO" id="GO:0003677">
    <property type="term" value="F:DNA binding"/>
    <property type="evidence" value="ECO:0007669"/>
    <property type="project" value="UniProtKB-KW"/>
</dbReference>
<dbReference type="CDD" id="cd01545">
    <property type="entry name" value="PBP1_SalR"/>
    <property type="match status" value="1"/>
</dbReference>
<comment type="caution">
    <text evidence="5">The sequence shown here is derived from an EMBL/GenBank/DDBJ whole genome shotgun (WGS) entry which is preliminary data.</text>
</comment>
<keyword evidence="2 5" id="KW-0238">DNA-binding</keyword>
<evidence type="ECO:0000259" key="4">
    <source>
        <dbReference type="PROSITE" id="PS50932"/>
    </source>
</evidence>
<dbReference type="InterPro" id="IPR028082">
    <property type="entry name" value="Peripla_BP_I"/>
</dbReference>
<organism evidence="5 6">
    <name type="scientific">Rhizomicrobium electricum</name>
    <dbReference type="NCBI Taxonomy" id="480070"/>
    <lineage>
        <taxon>Bacteria</taxon>
        <taxon>Pseudomonadati</taxon>
        <taxon>Pseudomonadota</taxon>
        <taxon>Alphaproteobacteria</taxon>
        <taxon>Micropepsales</taxon>
        <taxon>Micropepsaceae</taxon>
        <taxon>Rhizomicrobium</taxon>
    </lineage>
</organism>
<dbReference type="EMBL" id="BAAADD010000001">
    <property type="protein sequence ID" value="GAA0559128.1"/>
    <property type="molecule type" value="Genomic_DNA"/>
</dbReference>